<keyword evidence="2" id="KW-1185">Reference proteome</keyword>
<evidence type="ECO:0000313" key="2">
    <source>
        <dbReference type="Proteomes" id="UP000789525"/>
    </source>
</evidence>
<protein>
    <submittedName>
        <fullName evidence="1">14856_t:CDS:1</fullName>
    </submittedName>
</protein>
<sequence length="131" mass="14382">MKHKVKLAFDRPLSLLHSLHSSSAIHQSASEQATGTISDTNEDILLVSPRPRPTPHHAMDLNAEASLARARTPPARRSTSPEQVYRGVGKLIDVWQKKSEESEAKTRVGQKPGGPRQQRKDGVSPKVPPNN</sequence>
<comment type="caution">
    <text evidence="1">The sequence shown here is derived from an EMBL/GenBank/DDBJ whole genome shotgun (WGS) entry which is preliminary data.</text>
</comment>
<evidence type="ECO:0000313" key="1">
    <source>
        <dbReference type="EMBL" id="CAG8545772.1"/>
    </source>
</evidence>
<reference evidence="1" key="1">
    <citation type="submission" date="2021-06" db="EMBL/GenBank/DDBJ databases">
        <authorList>
            <person name="Kallberg Y."/>
            <person name="Tangrot J."/>
            <person name="Rosling A."/>
        </authorList>
    </citation>
    <scope>NUCLEOTIDE SEQUENCE</scope>
    <source>
        <strain evidence="1">CL356</strain>
    </source>
</reference>
<dbReference type="EMBL" id="CAJVPT010007859">
    <property type="protein sequence ID" value="CAG8545772.1"/>
    <property type="molecule type" value="Genomic_DNA"/>
</dbReference>
<organism evidence="1 2">
    <name type="scientific">Acaulospora colombiana</name>
    <dbReference type="NCBI Taxonomy" id="27376"/>
    <lineage>
        <taxon>Eukaryota</taxon>
        <taxon>Fungi</taxon>
        <taxon>Fungi incertae sedis</taxon>
        <taxon>Mucoromycota</taxon>
        <taxon>Glomeromycotina</taxon>
        <taxon>Glomeromycetes</taxon>
        <taxon>Diversisporales</taxon>
        <taxon>Acaulosporaceae</taxon>
        <taxon>Acaulospora</taxon>
    </lineage>
</organism>
<dbReference type="Proteomes" id="UP000789525">
    <property type="component" value="Unassembled WGS sequence"/>
</dbReference>
<name>A0ACA9LS29_9GLOM</name>
<proteinExistence type="predicted"/>
<accession>A0ACA9LS29</accession>
<gene>
    <name evidence="1" type="ORF">ACOLOM_LOCUS4651</name>
</gene>